<evidence type="ECO:0000256" key="1">
    <source>
        <dbReference type="SAM" id="MobiDB-lite"/>
    </source>
</evidence>
<protein>
    <submittedName>
        <fullName evidence="2">Uncharacterized protein</fullName>
    </submittedName>
</protein>
<keyword evidence="3" id="KW-1185">Reference proteome</keyword>
<reference evidence="2 3" key="1">
    <citation type="submission" date="2021-06" db="EMBL/GenBank/DDBJ databases">
        <title>Caerostris darwini draft genome.</title>
        <authorList>
            <person name="Kono N."/>
            <person name="Arakawa K."/>
        </authorList>
    </citation>
    <scope>NUCLEOTIDE SEQUENCE [LARGE SCALE GENOMIC DNA]</scope>
</reference>
<organism evidence="2 3">
    <name type="scientific">Caerostris darwini</name>
    <dbReference type="NCBI Taxonomy" id="1538125"/>
    <lineage>
        <taxon>Eukaryota</taxon>
        <taxon>Metazoa</taxon>
        <taxon>Ecdysozoa</taxon>
        <taxon>Arthropoda</taxon>
        <taxon>Chelicerata</taxon>
        <taxon>Arachnida</taxon>
        <taxon>Araneae</taxon>
        <taxon>Araneomorphae</taxon>
        <taxon>Entelegynae</taxon>
        <taxon>Araneoidea</taxon>
        <taxon>Araneidae</taxon>
        <taxon>Caerostris</taxon>
    </lineage>
</organism>
<feature type="region of interest" description="Disordered" evidence="1">
    <location>
        <begin position="76"/>
        <end position="96"/>
    </location>
</feature>
<name>A0AAV4S8B1_9ARAC</name>
<dbReference type="EMBL" id="BPLQ01007280">
    <property type="protein sequence ID" value="GIY29154.1"/>
    <property type="molecule type" value="Genomic_DNA"/>
</dbReference>
<dbReference type="AlphaFoldDB" id="A0AAV4S8B1"/>
<evidence type="ECO:0000313" key="3">
    <source>
        <dbReference type="Proteomes" id="UP001054837"/>
    </source>
</evidence>
<sequence length="122" mass="13672">MQLPQDKIVRFSKIMLHRRPSVVHLSTSASPTPTFNSSFRMGIGEQRTITKLEKTQTKIFQLSQLLVRGEGVDYRSDASERSSKRGSSCTGSHWLPGVQMDLMPDEWLLKASLFSSSSPDLS</sequence>
<accession>A0AAV4S8B1</accession>
<proteinExistence type="predicted"/>
<dbReference type="Proteomes" id="UP001054837">
    <property type="component" value="Unassembled WGS sequence"/>
</dbReference>
<comment type="caution">
    <text evidence="2">The sequence shown here is derived from an EMBL/GenBank/DDBJ whole genome shotgun (WGS) entry which is preliminary data.</text>
</comment>
<gene>
    <name evidence="2" type="ORF">CDAR_517201</name>
</gene>
<evidence type="ECO:0000313" key="2">
    <source>
        <dbReference type="EMBL" id="GIY29154.1"/>
    </source>
</evidence>